<dbReference type="EMBL" id="CP015054">
    <property type="protein sequence ID" value="QGN13795.1"/>
    <property type="molecule type" value="Genomic_DNA"/>
</dbReference>
<dbReference type="Gene3D" id="3.80.10.10">
    <property type="entry name" value="Ribonuclease Inhibitor"/>
    <property type="match status" value="2"/>
</dbReference>
<evidence type="ECO:0000313" key="3">
    <source>
        <dbReference type="Proteomes" id="UP000422736"/>
    </source>
</evidence>
<sequence>MEGTNEAANIQADGLLLRTYDLGVKCMQCKDYKKALSLFSKAMKLSRSYSMDLIERLRVEAGLPRRSAHDESKAYHPLYNKLVDSRISCLMKVGDYKRAVRESEYFCKIEPCSTRAMLRLGKSYELANNWDKARATYKKGQELVDRLRSQGTAVSPLHEKLFNDRYLILLRSKSMENADPSVRQEKRVLIEQKTVGLDVELDEDFSVSKKVKTITKDPIDTLPVELVISIMTHLDTKDITTCMRVSKLWYNKLSNTPMIIDAISLNKTSCSKVNSMVKFIKSKNCVSSTIASLNYSVMVSSEEHKCSQLLFHNLAKYVEKMVLQFSHTDIAKILRLLVGKRVLTEQLKEFSIFGSYDPLSLRDNDGEFLQNVPALQKLEVLVGANTAKGGTTSMNGIQQRQLSYDLTPLSHSLQSIKLLYKDNRFTEPPPFACILRPAIHTFPKVQKLVIANLNFGSIQSRDWVKNFPNVTELWLERNTGASLMDFIGLLKNGKVFKQLTHLTYRESPSESTRSYNVELYSDHEMDTVIENLHKLRTLDLMNSSIGRSVLYRLLNELPHIKTLNIGNLTEISDELYPRTDTETTVFLFLRHMQNLKVLSVPNMSFHHTRCFRQLALVLPEIESLNRLDLSFNPSMQGYQLYDIARELNNSQVKLQCLIVDGCQQISPNTVKDIEQRGYVESIQCSFNKPQWEKFGVNSFWYR</sequence>
<accession>A0ABX6EQS0</accession>
<dbReference type="SMART" id="SM00256">
    <property type="entry name" value="FBOX"/>
    <property type="match status" value="1"/>
</dbReference>
<reference evidence="2 3" key="2">
    <citation type="submission" date="2019-11" db="EMBL/GenBank/DDBJ databases">
        <authorList>
            <person name="Lu H."/>
        </authorList>
    </citation>
    <scope>NUCLEOTIDE SEQUENCE [LARGE SCALE GENOMIC DNA]</scope>
    <source>
        <strain evidence="2 3">FIM1</strain>
    </source>
</reference>
<dbReference type="InterPro" id="IPR036047">
    <property type="entry name" value="F-box-like_dom_sf"/>
</dbReference>
<dbReference type="Gene3D" id="1.20.1280.50">
    <property type="match status" value="1"/>
</dbReference>
<dbReference type="SMART" id="SM00028">
    <property type="entry name" value="TPR"/>
    <property type="match status" value="2"/>
</dbReference>
<dbReference type="Gene3D" id="1.25.40.10">
    <property type="entry name" value="Tetratricopeptide repeat domain"/>
    <property type="match status" value="1"/>
</dbReference>
<feature type="domain" description="F-box" evidence="1">
    <location>
        <begin position="216"/>
        <end position="262"/>
    </location>
</feature>
<evidence type="ECO:0000259" key="1">
    <source>
        <dbReference type="PROSITE" id="PS50181"/>
    </source>
</evidence>
<keyword evidence="3" id="KW-1185">Reference proteome</keyword>
<gene>
    <name evidence="2" type="primary">DIA2</name>
    <name evidence="2" type="ORF">FIM1_441</name>
</gene>
<dbReference type="InterPro" id="IPR019734">
    <property type="entry name" value="TPR_rpt"/>
</dbReference>
<dbReference type="InterPro" id="IPR001810">
    <property type="entry name" value="F-box_dom"/>
</dbReference>
<dbReference type="SUPFAM" id="SSF81383">
    <property type="entry name" value="F-box domain"/>
    <property type="match status" value="1"/>
</dbReference>
<dbReference type="PROSITE" id="PS50181">
    <property type="entry name" value="FBOX"/>
    <property type="match status" value="1"/>
</dbReference>
<dbReference type="Pfam" id="PF12937">
    <property type="entry name" value="F-box-like"/>
    <property type="match status" value="1"/>
</dbReference>
<organism evidence="2 3">
    <name type="scientific">Kluyveromyces marxianus</name>
    <name type="common">Yeast</name>
    <name type="synonym">Candida kefyr</name>
    <dbReference type="NCBI Taxonomy" id="4911"/>
    <lineage>
        <taxon>Eukaryota</taxon>
        <taxon>Fungi</taxon>
        <taxon>Dikarya</taxon>
        <taxon>Ascomycota</taxon>
        <taxon>Saccharomycotina</taxon>
        <taxon>Saccharomycetes</taxon>
        <taxon>Saccharomycetales</taxon>
        <taxon>Saccharomycetaceae</taxon>
        <taxon>Kluyveromyces</taxon>
    </lineage>
</organism>
<reference evidence="2 3" key="1">
    <citation type="submission" date="2016-03" db="EMBL/GenBank/DDBJ databases">
        <title>How can Kluyveromyces marxianus grow so fast - potential evolutionary course in Saccharomyces Complex revealed by comparative genomics.</title>
        <authorList>
            <person name="Mo W."/>
            <person name="Lu W."/>
            <person name="Yang X."/>
            <person name="Qi J."/>
            <person name="Lv H."/>
        </authorList>
    </citation>
    <scope>NUCLEOTIDE SEQUENCE [LARGE SCALE GENOMIC DNA]</scope>
    <source>
        <strain evidence="2 3">FIM1</strain>
    </source>
</reference>
<dbReference type="InterPro" id="IPR011990">
    <property type="entry name" value="TPR-like_helical_dom_sf"/>
</dbReference>
<dbReference type="SUPFAM" id="SSF52047">
    <property type="entry name" value="RNI-like"/>
    <property type="match status" value="1"/>
</dbReference>
<evidence type="ECO:0000313" key="2">
    <source>
        <dbReference type="EMBL" id="QGN13795.1"/>
    </source>
</evidence>
<dbReference type="InterPro" id="IPR032675">
    <property type="entry name" value="LRR_dom_sf"/>
</dbReference>
<dbReference type="Proteomes" id="UP000422736">
    <property type="component" value="Chromosome 1"/>
</dbReference>
<dbReference type="CDD" id="cd09917">
    <property type="entry name" value="F-box_SF"/>
    <property type="match status" value="1"/>
</dbReference>
<name>A0ABX6EQS0_KLUMA</name>
<proteinExistence type="predicted"/>
<dbReference type="SUPFAM" id="SSF48452">
    <property type="entry name" value="TPR-like"/>
    <property type="match status" value="1"/>
</dbReference>
<protein>
    <submittedName>
        <fullName evidence="2">Protein DIA2</fullName>
    </submittedName>
</protein>